<dbReference type="EMBL" id="PNBX01000030">
    <property type="protein sequence ID" value="TMO68729.1"/>
    <property type="molecule type" value="Genomic_DNA"/>
</dbReference>
<reference evidence="5" key="2">
    <citation type="submission" date="2019-06" db="EMBL/GenBank/DDBJ databases">
        <title>Co-occurence of chitin degradation, pigmentation and bioactivity in marine Pseudoalteromonas.</title>
        <authorList>
            <person name="Sonnenschein E.C."/>
            <person name="Bech P.K."/>
        </authorList>
    </citation>
    <scope>NUCLEOTIDE SEQUENCE [LARGE SCALE GENOMIC DNA]</scope>
    <source>
        <strain evidence="5">S3790</strain>
    </source>
</reference>
<evidence type="ECO:0000313" key="4">
    <source>
        <dbReference type="EMBL" id="TMO68729.1"/>
    </source>
</evidence>
<keyword evidence="1" id="KW-0378">Hydrolase</keyword>
<dbReference type="OrthoDB" id="4269629at2"/>
<evidence type="ECO:0000259" key="3">
    <source>
        <dbReference type="Pfam" id="PF00326"/>
    </source>
</evidence>
<evidence type="ECO:0000256" key="1">
    <source>
        <dbReference type="ARBA" id="ARBA00022801"/>
    </source>
</evidence>
<dbReference type="AlphaFoldDB" id="A0A5S3VBB6"/>
<evidence type="ECO:0000256" key="2">
    <source>
        <dbReference type="SAM" id="SignalP"/>
    </source>
</evidence>
<feature type="chain" id="PRO_5024407488" evidence="2">
    <location>
        <begin position="20"/>
        <end position="649"/>
    </location>
</feature>
<protein>
    <submittedName>
        <fullName evidence="4">S9 family peptidase</fullName>
    </submittedName>
</protein>
<accession>A0A5S3VBB6</accession>
<dbReference type="PANTHER" id="PTHR42776:SF27">
    <property type="entry name" value="DIPEPTIDYL PEPTIDASE FAMILY MEMBER 6"/>
    <property type="match status" value="1"/>
</dbReference>
<comment type="caution">
    <text evidence="4">The sequence shown here is derived from an EMBL/GenBank/DDBJ whole genome shotgun (WGS) entry which is preliminary data.</text>
</comment>
<dbReference type="SUPFAM" id="SSF82171">
    <property type="entry name" value="DPP6 N-terminal domain-like"/>
    <property type="match status" value="1"/>
</dbReference>
<dbReference type="Gene3D" id="3.40.50.1820">
    <property type="entry name" value="alpha/beta hydrolase"/>
    <property type="match status" value="1"/>
</dbReference>
<sequence length="649" mass="73478">MLRFIFTLLFISSAPNAQAAEHPKTSELSQAPIEAYTSLPLVSQVDLSPNGTHLAFVQNYQGTLVLNITNLKTQETLPVLKSDNKEVTLNWYDWANNNTLIVAAGYTQRQRLLKYHSTQLFKFDLNGTKKLENLLPIRNRNVKNAAQFQDNVISMLPNDPKHILVAVDFDTVNRPSVFKVNVDTKRRERILRPRRNISDWIADRQGNVRIGYKLKDTTISYILYDRDKNSLHNKPLYQFDVFSPERVTILGFGQDGDTLYIRANHEGKNALFKTKVSQPQNRELIFSDPDYDVDGTILYSQITGKVNGFSHSNTEGSRIYWDEEYKSLQTALSSALPNAHNVIIDKSQDGDTYVLYSSSNTDSGTYYLGQRKAQSLYLFAPQYPEIQDAAYLGKQRHHYKARDGLTIEGYLTLPPGDRSNSVPYPTIILPHGGPMARDYADFDYWSELFASRGYAVFQPNFRGSYGYGYEFAQAAMGAWGEAMQNDLQDAAHYLIEQKIANKDQICVGGGSYGGYAAVMAVVKHPDTFKCAASFAGVMDLESIVSRARYYTNREVVEKQFGDDDNKLESNSPINNIAAIKRPILLIHGEDDKVVPVSHSRRMYDDLLDAKKAVKYIELESGNHHLSYQAHRHTTLTAFLSFFDTHLKAK</sequence>
<gene>
    <name evidence="4" type="ORF">CWC19_08155</name>
</gene>
<dbReference type="InterPro" id="IPR029058">
    <property type="entry name" value="AB_hydrolase_fold"/>
</dbReference>
<dbReference type="RefSeq" id="WP_138591418.1">
    <property type="nucleotide sequence ID" value="NZ_PNBX01000030.1"/>
</dbReference>
<dbReference type="Pfam" id="PF00326">
    <property type="entry name" value="Peptidase_S9"/>
    <property type="match status" value="1"/>
</dbReference>
<dbReference type="SUPFAM" id="SSF53474">
    <property type="entry name" value="alpha/beta-Hydrolases"/>
    <property type="match status" value="1"/>
</dbReference>
<name>A0A5S3VBB6_9GAMM</name>
<dbReference type="Proteomes" id="UP000307217">
    <property type="component" value="Unassembled WGS sequence"/>
</dbReference>
<evidence type="ECO:0000313" key="5">
    <source>
        <dbReference type="Proteomes" id="UP000307217"/>
    </source>
</evidence>
<feature type="signal peptide" evidence="2">
    <location>
        <begin position="1"/>
        <end position="19"/>
    </location>
</feature>
<reference evidence="4 5" key="1">
    <citation type="submission" date="2018-01" db="EMBL/GenBank/DDBJ databases">
        <authorList>
            <person name="Paulsen S."/>
            <person name="Gram L.K."/>
        </authorList>
    </citation>
    <scope>NUCLEOTIDE SEQUENCE [LARGE SCALE GENOMIC DNA]</scope>
    <source>
        <strain evidence="4 5">S3790</strain>
    </source>
</reference>
<keyword evidence="2" id="KW-0732">Signal</keyword>
<dbReference type="InterPro" id="IPR001375">
    <property type="entry name" value="Peptidase_S9_cat"/>
</dbReference>
<organism evidence="4 5">
    <name type="scientific">Pseudoalteromonas aurantia</name>
    <dbReference type="NCBI Taxonomy" id="43654"/>
    <lineage>
        <taxon>Bacteria</taxon>
        <taxon>Pseudomonadati</taxon>
        <taxon>Pseudomonadota</taxon>
        <taxon>Gammaproteobacteria</taxon>
        <taxon>Alteromonadales</taxon>
        <taxon>Pseudoalteromonadaceae</taxon>
        <taxon>Pseudoalteromonas</taxon>
    </lineage>
</organism>
<dbReference type="GO" id="GO:0004252">
    <property type="term" value="F:serine-type endopeptidase activity"/>
    <property type="evidence" value="ECO:0007669"/>
    <property type="project" value="TreeGrafter"/>
</dbReference>
<feature type="domain" description="Peptidase S9 prolyl oligopeptidase catalytic" evidence="3">
    <location>
        <begin position="442"/>
        <end position="647"/>
    </location>
</feature>
<dbReference type="GO" id="GO:0006508">
    <property type="term" value="P:proteolysis"/>
    <property type="evidence" value="ECO:0007669"/>
    <property type="project" value="InterPro"/>
</dbReference>
<proteinExistence type="predicted"/>
<dbReference type="PANTHER" id="PTHR42776">
    <property type="entry name" value="SERINE PEPTIDASE S9 FAMILY MEMBER"/>
    <property type="match status" value="1"/>
</dbReference>